<accession>Q0VPN1</accession>
<keyword evidence="1" id="KW-0732">Signal</keyword>
<dbReference type="Proteomes" id="UP000008871">
    <property type="component" value="Chromosome"/>
</dbReference>
<keyword evidence="3" id="KW-1185">Reference proteome</keyword>
<feature type="signal peptide" evidence="1">
    <location>
        <begin position="1"/>
        <end position="37"/>
    </location>
</feature>
<feature type="chain" id="PRO_5004178934" description="NarX-like N-terminal domain-containing protein" evidence="1">
    <location>
        <begin position="38"/>
        <end position="269"/>
    </location>
</feature>
<sequence>MSLRMALHNLTGEYGVKKKIRHSLVAALFLVSAGTQAAMSATELAQVQADAWRVRMGFHMLSIRGDNPEDREALKALLADGRQHLDALALQATPEQKETVAQLQASWTALSKRALDNPLASLGYADYRAMSEINTTTLAVDSLVNNAEPTGDDRYQDISELSVAMQRLASEYAALAAFPSAGLKTGTGLPSMDFAAQALAIDEILDELQGKYAGDEKAREVLAFIDQRWAFVRKSIPGMDDPNTQKIPYLFYRYATQMAEHVSELLAQP</sequence>
<evidence type="ECO:0000313" key="2">
    <source>
        <dbReference type="EMBL" id="CAL16867.1"/>
    </source>
</evidence>
<dbReference type="KEGG" id="abo:ABO_1419"/>
<reference evidence="2 3" key="1">
    <citation type="journal article" date="2006" name="Nat. Biotechnol.">
        <title>Genome sequence of the ubiquitous hydrocarbon-degrading marine bacterium Alcanivorax borkumensis.</title>
        <authorList>
            <person name="Schneiker S."/>
            <person name="Martins dos Santos V.A.P."/>
            <person name="Bartels D."/>
            <person name="Bekel T."/>
            <person name="Brecht M."/>
            <person name="Buhrmester J."/>
            <person name="Chernikova T.N."/>
            <person name="Denaro R."/>
            <person name="Ferrer M."/>
            <person name="Gertler C."/>
            <person name="Goesmann A."/>
            <person name="Golyshina O.V."/>
            <person name="Kaminski F."/>
            <person name="Khachane A.N."/>
            <person name="Lang S."/>
            <person name="Linke B."/>
            <person name="McHardy A.C."/>
            <person name="Meyer F."/>
            <person name="Nechitaylo T."/>
            <person name="Puehler A."/>
            <person name="Regenhardt D."/>
            <person name="Rupp O."/>
            <person name="Sabirova J.S."/>
            <person name="Selbitschka W."/>
            <person name="Yakimov M.M."/>
            <person name="Timmis K.N."/>
            <person name="Vorhoelter F.-J."/>
            <person name="Weidner S."/>
            <person name="Kaiser O."/>
            <person name="Golyshin P.N."/>
        </authorList>
    </citation>
    <scope>NUCLEOTIDE SEQUENCE [LARGE SCALE GENOMIC DNA]</scope>
    <source>
        <strain evidence="3">ATCC 700651 / DSM 11573 / NCIMB 13689 / SK2</strain>
    </source>
</reference>
<gene>
    <name evidence="2" type="ordered locus">ABO_1419</name>
</gene>
<evidence type="ECO:0008006" key="4">
    <source>
        <dbReference type="Google" id="ProtNLM"/>
    </source>
</evidence>
<evidence type="ECO:0000313" key="3">
    <source>
        <dbReference type="Proteomes" id="UP000008871"/>
    </source>
</evidence>
<dbReference type="HOGENOM" id="CLU_1029096_0_0_6"/>
<protein>
    <recommendedName>
        <fullName evidence="4">NarX-like N-terminal domain-containing protein</fullName>
    </recommendedName>
</protein>
<dbReference type="EMBL" id="AM286690">
    <property type="protein sequence ID" value="CAL16867.1"/>
    <property type="molecule type" value="Genomic_DNA"/>
</dbReference>
<name>Q0VPN1_ALCBS</name>
<proteinExistence type="predicted"/>
<evidence type="ECO:0000256" key="1">
    <source>
        <dbReference type="SAM" id="SignalP"/>
    </source>
</evidence>
<dbReference type="AlphaFoldDB" id="Q0VPN1"/>
<organism evidence="2 3">
    <name type="scientific">Alcanivorax borkumensis (strain ATCC 700651 / DSM 11573 / NCIMB 13689 / SK2)</name>
    <dbReference type="NCBI Taxonomy" id="393595"/>
    <lineage>
        <taxon>Bacteria</taxon>
        <taxon>Pseudomonadati</taxon>
        <taxon>Pseudomonadota</taxon>
        <taxon>Gammaproteobacteria</taxon>
        <taxon>Oceanospirillales</taxon>
        <taxon>Alcanivoracaceae</taxon>
        <taxon>Alcanivorax</taxon>
    </lineage>
</organism>